<dbReference type="PANTHER" id="PTHR11705">
    <property type="entry name" value="PROTEASE FAMILY M14 CARBOXYPEPTIDASE A,B"/>
    <property type="match status" value="1"/>
</dbReference>
<sequence>MAWIPPSIFLDLEYSNLRNIFEHLSKNQEVYAPRPNTSLHCDVNIAEKFCEKIEKILIFVKCSIKVSEKFGNETTKANYKWLVYKIFVDQENEILKTWIKDEPGKICNFLDDLSFHYSEIVAVQTIGYSFQNQKIQTIQISDPLHSSSKRAIWIDGGTHGREWVSVTAALYIIDRDDTCSNSYPGLAAFSEPETRAVSNFIRNRVDLLSGYISFHSYGQLWLYPYAYQENTVPPDVDSLTDKCKGHAKSGSARFGAVISASPLCAVVWAPANVAPGGGHDWLKSIGVKYTYTVELRPDSTAFNGFIMSRDELIPTATEAWTGVRIVADQILQDAGFEKVIDDRNL</sequence>
<comment type="cofactor">
    <cofactor evidence="1">
        <name>Zn(2+)</name>
        <dbReference type="ChEBI" id="CHEBI:29105"/>
    </cofactor>
</comment>
<dbReference type="AlphaFoldDB" id="A0A915ITH7"/>
<dbReference type="InterPro" id="IPR000834">
    <property type="entry name" value="Peptidase_M14"/>
</dbReference>
<dbReference type="OMA" id="WAPANVA"/>
<comment type="similarity">
    <text evidence="2 3">Belongs to the peptidase M14 family.</text>
</comment>
<dbReference type="SUPFAM" id="SSF53187">
    <property type="entry name" value="Zn-dependent exopeptidases"/>
    <property type="match status" value="1"/>
</dbReference>
<dbReference type="GO" id="GO:0004181">
    <property type="term" value="F:metallocarboxypeptidase activity"/>
    <property type="evidence" value="ECO:0007669"/>
    <property type="project" value="InterPro"/>
</dbReference>
<dbReference type="PANTHER" id="PTHR11705:SF91">
    <property type="entry name" value="FI01817P-RELATED"/>
    <property type="match status" value="1"/>
</dbReference>
<evidence type="ECO:0000259" key="4">
    <source>
        <dbReference type="PROSITE" id="PS52035"/>
    </source>
</evidence>
<reference evidence="6" key="1">
    <citation type="submission" date="2022-11" db="UniProtKB">
        <authorList>
            <consortium name="WormBaseParasite"/>
        </authorList>
    </citation>
    <scope>IDENTIFICATION</scope>
</reference>
<dbReference type="Pfam" id="PF00246">
    <property type="entry name" value="Peptidase_M14"/>
    <property type="match status" value="2"/>
</dbReference>
<dbReference type="GO" id="GO:0008270">
    <property type="term" value="F:zinc ion binding"/>
    <property type="evidence" value="ECO:0007669"/>
    <property type="project" value="InterPro"/>
</dbReference>
<evidence type="ECO:0000256" key="1">
    <source>
        <dbReference type="ARBA" id="ARBA00001947"/>
    </source>
</evidence>
<evidence type="ECO:0000313" key="5">
    <source>
        <dbReference type="Proteomes" id="UP000887565"/>
    </source>
</evidence>
<dbReference type="GO" id="GO:0006508">
    <property type="term" value="P:proteolysis"/>
    <property type="evidence" value="ECO:0007669"/>
    <property type="project" value="InterPro"/>
</dbReference>
<evidence type="ECO:0000256" key="2">
    <source>
        <dbReference type="ARBA" id="ARBA00005988"/>
    </source>
</evidence>
<accession>A0A915ITH7</accession>
<keyword evidence="5" id="KW-1185">Reference proteome</keyword>
<dbReference type="Proteomes" id="UP000887565">
    <property type="component" value="Unplaced"/>
</dbReference>
<evidence type="ECO:0000256" key="3">
    <source>
        <dbReference type="PROSITE-ProRule" id="PRU01379"/>
    </source>
</evidence>
<protein>
    <submittedName>
        <fullName evidence="6">Peptidase M14 carboxypeptidase A domain-containing protein</fullName>
    </submittedName>
</protein>
<dbReference type="PROSITE" id="PS52035">
    <property type="entry name" value="PEPTIDASE_M14"/>
    <property type="match status" value="1"/>
</dbReference>
<dbReference type="Gene3D" id="3.40.630.10">
    <property type="entry name" value="Zn peptidases"/>
    <property type="match status" value="2"/>
</dbReference>
<dbReference type="WBParaSite" id="nRc.2.0.1.t17126-RA">
    <property type="protein sequence ID" value="nRc.2.0.1.t17126-RA"/>
    <property type="gene ID" value="nRc.2.0.1.g17126"/>
</dbReference>
<proteinExistence type="inferred from homology"/>
<evidence type="ECO:0000313" key="6">
    <source>
        <dbReference type="WBParaSite" id="nRc.2.0.1.t17126-RA"/>
    </source>
</evidence>
<dbReference type="GO" id="GO:0005615">
    <property type="term" value="C:extracellular space"/>
    <property type="evidence" value="ECO:0007669"/>
    <property type="project" value="TreeGrafter"/>
</dbReference>
<feature type="active site" description="Proton donor/acceptor" evidence="3">
    <location>
        <position position="294"/>
    </location>
</feature>
<dbReference type="SMART" id="SM00631">
    <property type="entry name" value="Zn_pept"/>
    <property type="match status" value="1"/>
</dbReference>
<name>A0A915ITH7_ROMCU</name>
<feature type="domain" description="Peptidase M14" evidence="4">
    <location>
        <begin position="179"/>
        <end position="330"/>
    </location>
</feature>
<organism evidence="5 6">
    <name type="scientific">Romanomermis culicivorax</name>
    <name type="common">Nematode worm</name>
    <dbReference type="NCBI Taxonomy" id="13658"/>
    <lineage>
        <taxon>Eukaryota</taxon>
        <taxon>Metazoa</taxon>
        <taxon>Ecdysozoa</taxon>
        <taxon>Nematoda</taxon>
        <taxon>Enoplea</taxon>
        <taxon>Dorylaimia</taxon>
        <taxon>Mermithida</taxon>
        <taxon>Mermithoidea</taxon>
        <taxon>Mermithidae</taxon>
        <taxon>Romanomermis</taxon>
    </lineage>
</organism>